<organism evidence="2 3">
    <name type="scientific">Rotaria magnacalcarata</name>
    <dbReference type="NCBI Taxonomy" id="392030"/>
    <lineage>
        <taxon>Eukaryota</taxon>
        <taxon>Metazoa</taxon>
        <taxon>Spiralia</taxon>
        <taxon>Gnathifera</taxon>
        <taxon>Rotifera</taxon>
        <taxon>Eurotatoria</taxon>
        <taxon>Bdelloidea</taxon>
        <taxon>Philodinida</taxon>
        <taxon>Philodinidae</taxon>
        <taxon>Rotaria</taxon>
    </lineage>
</organism>
<evidence type="ECO:0000313" key="2">
    <source>
        <dbReference type="EMBL" id="CAF5202628.1"/>
    </source>
</evidence>
<proteinExistence type="predicted"/>
<feature type="non-terminal residue" evidence="2">
    <location>
        <position position="1"/>
    </location>
</feature>
<feature type="non-terminal residue" evidence="2">
    <location>
        <position position="214"/>
    </location>
</feature>
<dbReference type="AlphaFoldDB" id="A0A8S3IQS1"/>
<dbReference type="Proteomes" id="UP000681967">
    <property type="component" value="Unassembled WGS sequence"/>
</dbReference>
<evidence type="ECO:0000313" key="1">
    <source>
        <dbReference type="EMBL" id="CAF5123885.1"/>
    </source>
</evidence>
<protein>
    <submittedName>
        <fullName evidence="2">Uncharacterized protein</fullName>
    </submittedName>
</protein>
<dbReference type="EMBL" id="CAJOBJ010346883">
    <property type="protein sequence ID" value="CAF5202628.1"/>
    <property type="molecule type" value="Genomic_DNA"/>
</dbReference>
<evidence type="ECO:0000313" key="3">
    <source>
        <dbReference type="Proteomes" id="UP000681720"/>
    </source>
</evidence>
<gene>
    <name evidence="1" type="ORF">BYL167_LOCUS67470</name>
    <name evidence="2" type="ORF">GIL414_LOCUS77118</name>
</gene>
<comment type="caution">
    <text evidence="2">The sequence shown here is derived from an EMBL/GenBank/DDBJ whole genome shotgun (WGS) entry which is preliminary data.</text>
</comment>
<reference evidence="2" key="1">
    <citation type="submission" date="2021-02" db="EMBL/GenBank/DDBJ databases">
        <authorList>
            <person name="Nowell W R."/>
        </authorList>
    </citation>
    <scope>NUCLEOTIDE SEQUENCE</scope>
</reference>
<accession>A0A8S3IQS1</accession>
<dbReference type="EMBL" id="CAJOBH010245602">
    <property type="protein sequence ID" value="CAF5123885.1"/>
    <property type="molecule type" value="Genomic_DNA"/>
</dbReference>
<dbReference type="Proteomes" id="UP000681720">
    <property type="component" value="Unassembled WGS sequence"/>
</dbReference>
<name>A0A8S3IQS1_9BILA</name>
<sequence length="214" mass="24555">PDDYRIYSTSRPLLELNLDFAKWLCNVPQSSDTLKDVERKLSRLFNTEACLNGSFLSLPDTHFRTSSSNPGIDLDQVITVMEKLRSCDPKVQQLLFEHIQSILLTLPETAPCFEALRIYLILPFCHIFENEESFETVSAPFAQAATRLKKTADGRVLDYWILHIGRKFVQRIIELYKPLVVKIIQINSMGSTLATEQYQIVLEAVLELLKKVHN</sequence>